<feature type="chain" id="PRO_5031402226" evidence="1">
    <location>
        <begin position="25"/>
        <end position="245"/>
    </location>
</feature>
<evidence type="ECO:0000313" key="3">
    <source>
        <dbReference type="Proteomes" id="UP000553035"/>
    </source>
</evidence>
<evidence type="ECO:0000313" key="2">
    <source>
        <dbReference type="EMBL" id="NYH07600.1"/>
    </source>
</evidence>
<reference evidence="2 3" key="1">
    <citation type="submission" date="2020-07" db="EMBL/GenBank/DDBJ databases">
        <title>Exploring microbial biodiversity for novel pathways involved in the catabolism of aromatic compounds derived from lignin.</title>
        <authorList>
            <person name="Elkins J."/>
        </authorList>
    </citation>
    <scope>NUCLEOTIDE SEQUENCE [LARGE SCALE GENOMIC DNA]</scope>
    <source>
        <strain evidence="2 3">VanB</strain>
    </source>
</reference>
<sequence length="245" mass="26557">MTVKSGVVGWVALCGSLMAGQVLADCVPAPVTGDLDFSVCKEWPAYPGLNISANAKFERSSVPGGADTSGTYDFNLSVLKSDQTKPVATYHQASAFFSGGVALRELSLDTARYKLTPEVRAFGVRVQFTNSSRLNPLEETHLSLYVREGEKLRPVLSQLVVYEYGGEWDGDCAGERYETTRTVEIAKTSSHGYADLIIKTKTTGTTNVVEGNTCEDKISVSSPELTTLRYDGKSYVLPQGFKAIE</sequence>
<comment type="caution">
    <text evidence="2">The sequence shown here is derived from an EMBL/GenBank/DDBJ whole genome shotgun (WGS) entry which is preliminary data.</text>
</comment>
<name>A0A7Y9VS99_9PSED</name>
<protein>
    <submittedName>
        <fullName evidence="2">Uncharacterized protein</fullName>
    </submittedName>
</protein>
<evidence type="ECO:0000256" key="1">
    <source>
        <dbReference type="SAM" id="SignalP"/>
    </source>
</evidence>
<dbReference type="Proteomes" id="UP000553035">
    <property type="component" value="Unassembled WGS sequence"/>
</dbReference>
<dbReference type="RefSeq" id="WP_179692388.1">
    <property type="nucleotide sequence ID" value="NZ_JACCAT010000001.1"/>
</dbReference>
<accession>A0A7Y9VS99</accession>
<dbReference type="AlphaFoldDB" id="A0A7Y9VS99"/>
<dbReference type="EMBL" id="JACCAT010000001">
    <property type="protein sequence ID" value="NYH07600.1"/>
    <property type="molecule type" value="Genomic_DNA"/>
</dbReference>
<feature type="signal peptide" evidence="1">
    <location>
        <begin position="1"/>
        <end position="24"/>
    </location>
</feature>
<keyword evidence="1" id="KW-0732">Signal</keyword>
<proteinExistence type="predicted"/>
<gene>
    <name evidence="2" type="ORF">GGI52_000643</name>
</gene>
<organism evidence="2 3">
    <name type="scientific">Pseudomonas moraviensis</name>
    <dbReference type="NCBI Taxonomy" id="321662"/>
    <lineage>
        <taxon>Bacteria</taxon>
        <taxon>Pseudomonadati</taxon>
        <taxon>Pseudomonadota</taxon>
        <taxon>Gammaproteobacteria</taxon>
        <taxon>Pseudomonadales</taxon>
        <taxon>Pseudomonadaceae</taxon>
        <taxon>Pseudomonas</taxon>
    </lineage>
</organism>